<dbReference type="SUPFAM" id="SSF55811">
    <property type="entry name" value="Nudix"/>
    <property type="match status" value="1"/>
</dbReference>
<name>A0AAW1PSK7_9CHLO</name>
<dbReference type="Gene3D" id="3.90.79.10">
    <property type="entry name" value="Nucleoside Triphosphate Pyrophosphohydrolase"/>
    <property type="match status" value="1"/>
</dbReference>
<dbReference type="PANTHER" id="PTHR11839">
    <property type="entry name" value="UDP/ADP-SUGAR PYROPHOSPHATASE"/>
    <property type="match status" value="1"/>
</dbReference>
<dbReference type="PROSITE" id="PS00893">
    <property type="entry name" value="NUDIX_BOX"/>
    <property type="match status" value="1"/>
</dbReference>
<sequence length="203" mass="23529">MSGWKLMDHQKRSCIWAAQCWREHSRLALITRREPPASMRLQEPDPDYRLNVGICVCHKGLVWVGKRCFKDRPIGTWQTPQGGIDPGEDHTAAAKRELEEETGITSVKLLAEADGWLHYTFEPGRPPKHLKEYKGQAQKWVLMQFEGQEDEVRLDKHEPEFTEWAWWPLDRVVSEVAEIKKGVYKMVGEEFGMQILEQGRSSS</sequence>
<dbReference type="CDD" id="cd03671">
    <property type="entry name" value="NUDIX_Ap4A_hydrolase_plant_like"/>
    <property type="match status" value="1"/>
</dbReference>
<gene>
    <name evidence="5" type="ORF">WJX73_002362</name>
</gene>
<dbReference type="NCBIfam" id="NF001938">
    <property type="entry name" value="PRK00714.1-5"/>
    <property type="match status" value="1"/>
</dbReference>
<dbReference type="InterPro" id="IPR015797">
    <property type="entry name" value="NUDIX_hydrolase-like_dom_sf"/>
</dbReference>
<evidence type="ECO:0000313" key="6">
    <source>
        <dbReference type="Proteomes" id="UP001465755"/>
    </source>
</evidence>
<comment type="caution">
    <text evidence="5">The sequence shown here is derived from an EMBL/GenBank/DDBJ whole genome shotgun (WGS) entry which is preliminary data.</text>
</comment>
<dbReference type="InterPro" id="IPR020084">
    <property type="entry name" value="NUDIX_hydrolase_CS"/>
</dbReference>
<evidence type="ECO:0000313" key="5">
    <source>
        <dbReference type="EMBL" id="KAK9810854.1"/>
    </source>
</evidence>
<dbReference type="PANTHER" id="PTHR11839:SF22">
    <property type="entry name" value="NUDIX HYDROLASE 26, CHLOROPLASTIC"/>
    <property type="match status" value="1"/>
</dbReference>
<feature type="domain" description="Nudix hydrolase" evidence="4">
    <location>
        <begin position="47"/>
        <end position="189"/>
    </location>
</feature>
<evidence type="ECO:0000256" key="1">
    <source>
        <dbReference type="ARBA" id="ARBA00001936"/>
    </source>
</evidence>
<proteinExistence type="inferred from homology"/>
<evidence type="ECO:0000256" key="3">
    <source>
        <dbReference type="RuleBase" id="RU003476"/>
    </source>
</evidence>
<dbReference type="PRINTS" id="PR00502">
    <property type="entry name" value="NUDIXFAMILY"/>
</dbReference>
<dbReference type="Pfam" id="PF00293">
    <property type="entry name" value="NUDIX"/>
    <property type="match status" value="1"/>
</dbReference>
<protein>
    <recommendedName>
        <fullName evidence="4">Nudix hydrolase domain-containing protein</fullName>
    </recommendedName>
</protein>
<evidence type="ECO:0000256" key="2">
    <source>
        <dbReference type="ARBA" id="ARBA00022801"/>
    </source>
</evidence>
<accession>A0AAW1PSK7</accession>
<dbReference type="InterPro" id="IPR000086">
    <property type="entry name" value="NUDIX_hydrolase_dom"/>
</dbReference>
<dbReference type="InterPro" id="IPR022927">
    <property type="entry name" value="RppH"/>
</dbReference>
<dbReference type="GO" id="GO:0034432">
    <property type="term" value="F:bis(5'-adenosyl)-pentaphosphatase activity"/>
    <property type="evidence" value="ECO:0007669"/>
    <property type="project" value="TreeGrafter"/>
</dbReference>
<organism evidence="5 6">
    <name type="scientific">Symbiochloris irregularis</name>
    <dbReference type="NCBI Taxonomy" id="706552"/>
    <lineage>
        <taxon>Eukaryota</taxon>
        <taxon>Viridiplantae</taxon>
        <taxon>Chlorophyta</taxon>
        <taxon>core chlorophytes</taxon>
        <taxon>Trebouxiophyceae</taxon>
        <taxon>Trebouxiales</taxon>
        <taxon>Trebouxiaceae</taxon>
        <taxon>Symbiochloris</taxon>
    </lineage>
</organism>
<keyword evidence="2 3" id="KW-0378">Hydrolase</keyword>
<comment type="similarity">
    <text evidence="3">Belongs to the Nudix hydrolase family.</text>
</comment>
<dbReference type="GO" id="GO:0019693">
    <property type="term" value="P:ribose phosphate metabolic process"/>
    <property type="evidence" value="ECO:0007669"/>
    <property type="project" value="TreeGrafter"/>
</dbReference>
<dbReference type="GO" id="GO:0006753">
    <property type="term" value="P:nucleoside phosphate metabolic process"/>
    <property type="evidence" value="ECO:0007669"/>
    <property type="project" value="TreeGrafter"/>
</dbReference>
<evidence type="ECO:0000259" key="4">
    <source>
        <dbReference type="PROSITE" id="PS51462"/>
    </source>
</evidence>
<dbReference type="AlphaFoldDB" id="A0AAW1PSK7"/>
<dbReference type="PROSITE" id="PS51462">
    <property type="entry name" value="NUDIX"/>
    <property type="match status" value="1"/>
</dbReference>
<dbReference type="GO" id="GO:0008893">
    <property type="term" value="F:guanosine-3',5'-bis(diphosphate) 3'-diphosphatase activity"/>
    <property type="evidence" value="ECO:0007669"/>
    <property type="project" value="TreeGrafter"/>
</dbReference>
<dbReference type="Proteomes" id="UP001465755">
    <property type="component" value="Unassembled WGS sequence"/>
</dbReference>
<comment type="cofactor">
    <cofactor evidence="1">
        <name>Mn(2+)</name>
        <dbReference type="ChEBI" id="CHEBI:29035"/>
    </cofactor>
</comment>
<reference evidence="5 6" key="1">
    <citation type="journal article" date="2024" name="Nat. Commun.">
        <title>Phylogenomics reveals the evolutionary origins of lichenization in chlorophyte algae.</title>
        <authorList>
            <person name="Puginier C."/>
            <person name="Libourel C."/>
            <person name="Otte J."/>
            <person name="Skaloud P."/>
            <person name="Haon M."/>
            <person name="Grisel S."/>
            <person name="Petersen M."/>
            <person name="Berrin J.G."/>
            <person name="Delaux P.M."/>
            <person name="Dal Grande F."/>
            <person name="Keller J."/>
        </authorList>
    </citation>
    <scope>NUCLEOTIDE SEQUENCE [LARGE SCALE GENOMIC DNA]</scope>
    <source>
        <strain evidence="5 6">SAG 2036</strain>
    </source>
</reference>
<dbReference type="EMBL" id="JALJOQ010000013">
    <property type="protein sequence ID" value="KAK9810854.1"/>
    <property type="molecule type" value="Genomic_DNA"/>
</dbReference>
<keyword evidence="6" id="KW-1185">Reference proteome</keyword>
<dbReference type="InterPro" id="IPR020476">
    <property type="entry name" value="Nudix_hydrolase"/>
</dbReference>